<keyword evidence="2" id="KW-1185">Reference proteome</keyword>
<evidence type="ECO:0000313" key="2">
    <source>
        <dbReference type="Proteomes" id="UP000249748"/>
    </source>
</evidence>
<name>A0ACD1ICF1_9EURO</name>
<dbReference type="EMBL" id="KZ824551">
    <property type="protein sequence ID" value="RAK88243.1"/>
    <property type="molecule type" value="Genomic_DNA"/>
</dbReference>
<protein>
    <submittedName>
        <fullName evidence="1">Uncharacterized protein</fullName>
    </submittedName>
</protein>
<proteinExistence type="predicted"/>
<accession>A0ACD1ICF1</accession>
<reference evidence="1" key="1">
    <citation type="submission" date="2018-02" db="EMBL/GenBank/DDBJ databases">
        <title>The genomes of Aspergillus section Nigri reveals drivers in fungal speciation.</title>
        <authorList>
            <consortium name="DOE Joint Genome Institute"/>
            <person name="Vesth T.C."/>
            <person name="Nybo J."/>
            <person name="Theobald S."/>
            <person name="Brandl J."/>
            <person name="Frisvad J.C."/>
            <person name="Nielsen K.F."/>
            <person name="Lyhne E.K."/>
            <person name="Kogle M.E."/>
            <person name="Kuo A."/>
            <person name="Riley R."/>
            <person name="Clum A."/>
            <person name="Nolan M."/>
            <person name="Lipzen A."/>
            <person name="Salamov A."/>
            <person name="Henrissat B."/>
            <person name="Wiebenga A."/>
            <person name="De vries R.P."/>
            <person name="Grigoriev I.V."/>
            <person name="Mortensen U.H."/>
            <person name="Andersen M.R."/>
            <person name="Baker S.E."/>
        </authorList>
    </citation>
    <scope>NUCLEOTIDE SEQUENCE</scope>
    <source>
        <strain evidence="1">CBS 115574</strain>
    </source>
</reference>
<dbReference type="Proteomes" id="UP000249748">
    <property type="component" value="Unassembled WGS sequence"/>
</dbReference>
<gene>
    <name evidence="1" type="ORF">BO79DRAFT_228801</name>
</gene>
<organism evidence="1 2">
    <name type="scientific">Aspergillus costaricaensis CBS 115574</name>
    <dbReference type="NCBI Taxonomy" id="1448317"/>
    <lineage>
        <taxon>Eukaryota</taxon>
        <taxon>Fungi</taxon>
        <taxon>Dikarya</taxon>
        <taxon>Ascomycota</taxon>
        <taxon>Pezizomycotina</taxon>
        <taxon>Eurotiomycetes</taxon>
        <taxon>Eurotiomycetidae</taxon>
        <taxon>Eurotiales</taxon>
        <taxon>Aspergillaceae</taxon>
        <taxon>Aspergillus</taxon>
        <taxon>Aspergillus subgen. Circumdati</taxon>
    </lineage>
</organism>
<sequence>MTCGSEPHSQTDDSYKSQVKLFYRSTDRGVWSIGSKLVLKDRGNHNQSDEASNIRLVEKKTSIPVPKILKDWKEGDHSLMLMERVPGKPLSIAWRKLSAEQRENIAKQTADYLLQLRELQSDCGFEDLQKFCPCGSFASDEELWKEMEGALHESVPEAVRRLLRRRMPPATPYTFTHGDLSYGNIMVKDGSVTGIIDWETAAYMPVWCESFCVSFSGCEEDEEWRMLLRNYMLDYDAAYNFWHQYHYLCLDPNIWGRHFIDEAERKPISRDELFAYTNGQFLVDEEEQLARRYIKFDLDALCSVAAAVGDVPSPVARVSKLEGGFSKALLMRKENGSEVVAKIPCRIAGPAGLTTASEVGVLEYLRRNTTIPVPRVLSWSSDRSNSVGAEYIVMEKATGVPLFRVWGDMTEFEKLQLTQNLTKLEAQLSVIRFPAYGGLYLRDHPQSSKPQCLLLDDDVDRSQSFCIGPSPDRQFDVYSDQSKDQGPWTTLPELGISIAKRELSRISTIPNKSAMFYQGTLEEQAHLLNLTIGLMTMLDSHSALVQVGQPTLWHTDLHMGNIYVAPDDRTEIVSVIDVQSISVMPLFLQSRWPEFLKPPDNYTQGFTSPELPDGYDNMNDESKMLARREWSQAKLAKAYEVSTYLENRPAHIARNVPRVFRELFTRCGEVSEVGVIPLRACLIKIFQNWSNLGFTGSCPYSFSEEEIKTHERQFAEYQAWHEVQYLAQECLDTDAEGWISPELDIEEKRRQNRELLAMFIERMAGEKSPEQARRMWPFPDDAWIPVSIHYSDK</sequence>
<evidence type="ECO:0000313" key="1">
    <source>
        <dbReference type="EMBL" id="RAK88243.1"/>
    </source>
</evidence>